<name>A0A226DN50_FOLCA</name>
<evidence type="ECO:0000256" key="1">
    <source>
        <dbReference type="SAM" id="Phobius"/>
    </source>
</evidence>
<proteinExistence type="predicted"/>
<dbReference type="Proteomes" id="UP000198287">
    <property type="component" value="Unassembled WGS sequence"/>
</dbReference>
<feature type="transmembrane region" description="Helical" evidence="1">
    <location>
        <begin position="64"/>
        <end position="82"/>
    </location>
</feature>
<comment type="caution">
    <text evidence="2">The sequence shown here is derived from an EMBL/GenBank/DDBJ whole genome shotgun (WGS) entry which is preliminary data.</text>
</comment>
<keyword evidence="3" id="KW-1185">Reference proteome</keyword>
<gene>
    <name evidence="2" type="ORF">Fcan01_18790</name>
</gene>
<keyword evidence="1" id="KW-0472">Membrane</keyword>
<evidence type="ECO:0000313" key="2">
    <source>
        <dbReference type="EMBL" id="OXA46619.1"/>
    </source>
</evidence>
<dbReference type="AlphaFoldDB" id="A0A226DN50"/>
<accession>A0A226DN50</accession>
<sequence length="146" mass="16724">MSERDLVWANRKATVPPIFINEDLPFTLRRDFAILRKKAKEIRRENGNAEITWRTKTITTESEVLIVKMGILYLTLSTVYIIRKKGGISRRKDAGLNSHDRGIAILVRDNLKVKEMFNNVENSANVEHLTIQTTISLKIYLLTGAN</sequence>
<reference evidence="2 3" key="1">
    <citation type="submission" date="2015-12" db="EMBL/GenBank/DDBJ databases">
        <title>The genome of Folsomia candida.</title>
        <authorList>
            <person name="Faddeeva A."/>
            <person name="Derks M.F."/>
            <person name="Anvar Y."/>
            <person name="Smit S."/>
            <person name="Van Straalen N."/>
            <person name="Roelofs D."/>
        </authorList>
    </citation>
    <scope>NUCLEOTIDE SEQUENCE [LARGE SCALE GENOMIC DNA]</scope>
    <source>
        <strain evidence="2 3">VU population</strain>
        <tissue evidence="2">Whole body</tissue>
    </source>
</reference>
<keyword evidence="1" id="KW-0812">Transmembrane</keyword>
<dbReference type="EMBL" id="LNIX01000015">
    <property type="protein sequence ID" value="OXA46619.1"/>
    <property type="molecule type" value="Genomic_DNA"/>
</dbReference>
<keyword evidence="1" id="KW-1133">Transmembrane helix</keyword>
<organism evidence="2 3">
    <name type="scientific">Folsomia candida</name>
    <name type="common">Springtail</name>
    <dbReference type="NCBI Taxonomy" id="158441"/>
    <lineage>
        <taxon>Eukaryota</taxon>
        <taxon>Metazoa</taxon>
        <taxon>Ecdysozoa</taxon>
        <taxon>Arthropoda</taxon>
        <taxon>Hexapoda</taxon>
        <taxon>Collembola</taxon>
        <taxon>Entomobryomorpha</taxon>
        <taxon>Isotomoidea</taxon>
        <taxon>Isotomidae</taxon>
        <taxon>Proisotominae</taxon>
        <taxon>Folsomia</taxon>
    </lineage>
</organism>
<evidence type="ECO:0000313" key="3">
    <source>
        <dbReference type="Proteomes" id="UP000198287"/>
    </source>
</evidence>
<protein>
    <submittedName>
        <fullName evidence="2">Uncharacterized protein</fullName>
    </submittedName>
</protein>